<sequence length="306" mass="31201">MPRIRAAVIGGGGNGEHDVSLASAAAVADALDPSRYEVVRLTIGRDGSWPGGLAGAVTLLQGCDVALPIVHGPRGEDGTLAALLDLAGVPYVGSGLRAGALAMDKWVTKLIAEEVGVRTAPGRLLTARTAGGYAWSGPVVVKPVAAGSSLGVALVGAPDDLPGALAEALRHDDRVLVERVVEGREVDVAVLDGPGGRIVSPALEIVADGFFDYAAKYGGGTTFLVPARLDPAAGKALEAAAGAMFDALGCRGVARVDFFLTADGPVLNEVNTMPGFTEHSQVPRMFAATGMSYPDLLDRLISDTLA</sequence>
<dbReference type="HAMAP" id="MF_00047">
    <property type="entry name" value="Dala_Dala_lig"/>
    <property type="match status" value="1"/>
</dbReference>
<gene>
    <name evidence="12" type="primary">ddl</name>
    <name evidence="17" type="ORF">BJ971_005047</name>
</gene>
<feature type="binding site" evidence="14">
    <location>
        <position position="269"/>
    </location>
    <ligand>
        <name>Mg(2+)</name>
        <dbReference type="ChEBI" id="CHEBI:18420"/>
        <label>2</label>
    </ligand>
</feature>
<evidence type="ECO:0000256" key="3">
    <source>
        <dbReference type="ARBA" id="ARBA00022598"/>
    </source>
</evidence>
<accession>A0A7W7I1E5</accession>
<feature type="active site" evidence="13">
    <location>
        <position position="148"/>
    </location>
</feature>
<feature type="active site" evidence="13">
    <location>
        <position position="280"/>
    </location>
</feature>
<keyword evidence="6 15" id="KW-0067">ATP-binding</keyword>
<evidence type="ECO:0000256" key="5">
    <source>
        <dbReference type="ARBA" id="ARBA00022741"/>
    </source>
</evidence>
<dbReference type="InterPro" id="IPR005905">
    <property type="entry name" value="D_ala_D_ala"/>
</dbReference>
<dbReference type="GO" id="GO:0005829">
    <property type="term" value="C:cytosol"/>
    <property type="evidence" value="ECO:0007669"/>
    <property type="project" value="TreeGrafter"/>
</dbReference>
<dbReference type="PROSITE" id="PS00844">
    <property type="entry name" value="DALA_DALA_LIGASE_2"/>
    <property type="match status" value="1"/>
</dbReference>
<dbReference type="EMBL" id="JACHNH010000001">
    <property type="protein sequence ID" value="MBB4764491.1"/>
    <property type="molecule type" value="Genomic_DNA"/>
</dbReference>
<name>A0A7W7I1E5_9ACTN</name>
<evidence type="ECO:0000256" key="10">
    <source>
        <dbReference type="ARBA" id="ARBA00023211"/>
    </source>
</evidence>
<keyword evidence="4 14" id="KW-0479">Metal-binding</keyword>
<feature type="binding site" evidence="14">
    <location>
        <position position="271"/>
    </location>
    <ligand>
        <name>Mg(2+)</name>
        <dbReference type="ChEBI" id="CHEBI:18420"/>
        <label>2</label>
    </ligand>
</feature>
<keyword evidence="5 15" id="KW-0547">Nucleotide-binding</keyword>
<dbReference type="GO" id="GO:0046872">
    <property type="term" value="F:metal ion binding"/>
    <property type="evidence" value="ECO:0007669"/>
    <property type="project" value="UniProtKB-KW"/>
</dbReference>
<evidence type="ECO:0000313" key="17">
    <source>
        <dbReference type="EMBL" id="MBB4764491.1"/>
    </source>
</evidence>
<feature type="binding site" evidence="14">
    <location>
        <position position="269"/>
    </location>
    <ligand>
        <name>Mg(2+)</name>
        <dbReference type="ChEBI" id="CHEBI:18420"/>
        <label>1</label>
    </ligand>
</feature>
<comment type="cofactor">
    <cofactor evidence="1">
        <name>Mn(2+)</name>
        <dbReference type="ChEBI" id="CHEBI:29035"/>
    </cofactor>
</comment>
<dbReference type="PANTHER" id="PTHR23132">
    <property type="entry name" value="D-ALANINE--D-ALANINE LIGASE"/>
    <property type="match status" value="1"/>
</dbReference>
<dbReference type="PROSITE" id="PS50975">
    <property type="entry name" value="ATP_GRASP"/>
    <property type="match status" value="1"/>
</dbReference>
<comment type="cofactor">
    <cofactor evidence="14">
        <name>Mg(2+)</name>
        <dbReference type="ChEBI" id="CHEBI:18420"/>
    </cofactor>
    <cofactor evidence="14">
        <name>Mn(2+)</name>
        <dbReference type="ChEBI" id="CHEBI:29035"/>
    </cofactor>
    <text evidence="14">Binds 2 magnesium or manganese ions per subunit.</text>
</comment>
<dbReference type="Pfam" id="PF07478">
    <property type="entry name" value="Dala_Dala_lig_C"/>
    <property type="match status" value="1"/>
</dbReference>
<evidence type="ECO:0000256" key="13">
    <source>
        <dbReference type="PIRSR" id="PIRSR039102-1"/>
    </source>
</evidence>
<comment type="function">
    <text evidence="12">Cell wall formation.</text>
</comment>
<keyword evidence="9 12" id="KW-0573">Peptidoglycan synthesis</keyword>
<dbReference type="Gene3D" id="3.30.1490.20">
    <property type="entry name" value="ATP-grasp fold, A domain"/>
    <property type="match status" value="1"/>
</dbReference>
<dbReference type="NCBIfam" id="NF002378">
    <property type="entry name" value="PRK01372.1"/>
    <property type="match status" value="1"/>
</dbReference>
<evidence type="ECO:0000256" key="7">
    <source>
        <dbReference type="ARBA" id="ARBA00022842"/>
    </source>
</evidence>
<evidence type="ECO:0000256" key="12">
    <source>
        <dbReference type="HAMAP-Rule" id="MF_00047"/>
    </source>
</evidence>
<dbReference type="PROSITE" id="PS00843">
    <property type="entry name" value="DALA_DALA_LIGASE_1"/>
    <property type="match status" value="1"/>
</dbReference>
<evidence type="ECO:0000256" key="14">
    <source>
        <dbReference type="PIRSR" id="PIRSR039102-3"/>
    </source>
</evidence>
<evidence type="ECO:0000256" key="4">
    <source>
        <dbReference type="ARBA" id="ARBA00022723"/>
    </source>
</evidence>
<evidence type="ECO:0000256" key="6">
    <source>
        <dbReference type="ARBA" id="ARBA00022840"/>
    </source>
</evidence>
<feature type="active site" evidence="13">
    <location>
        <position position="16"/>
    </location>
</feature>
<dbReference type="AlphaFoldDB" id="A0A7W7I1E5"/>
<evidence type="ECO:0000256" key="11">
    <source>
        <dbReference type="ARBA" id="ARBA00023316"/>
    </source>
</evidence>
<dbReference type="InterPro" id="IPR011127">
    <property type="entry name" value="Dala_Dala_lig_N"/>
</dbReference>
<evidence type="ECO:0000256" key="2">
    <source>
        <dbReference type="ARBA" id="ARBA00010871"/>
    </source>
</evidence>
<dbReference type="InterPro" id="IPR013815">
    <property type="entry name" value="ATP_grasp_subdomain_1"/>
</dbReference>
<dbReference type="Gene3D" id="3.30.470.20">
    <property type="entry name" value="ATP-grasp fold, B domain"/>
    <property type="match status" value="1"/>
</dbReference>
<dbReference type="InterPro" id="IPR011095">
    <property type="entry name" value="Dala_Dala_lig_C"/>
</dbReference>
<dbReference type="GO" id="GO:0005524">
    <property type="term" value="F:ATP binding"/>
    <property type="evidence" value="ECO:0007669"/>
    <property type="project" value="UniProtKB-UniRule"/>
</dbReference>
<dbReference type="RefSeq" id="WP_184995678.1">
    <property type="nucleotide sequence ID" value="NZ_BOMK01000027.1"/>
</dbReference>
<dbReference type="InterPro" id="IPR011761">
    <property type="entry name" value="ATP-grasp"/>
</dbReference>
<reference evidence="17 18" key="1">
    <citation type="submission" date="2020-08" db="EMBL/GenBank/DDBJ databases">
        <title>Sequencing the genomes of 1000 actinobacteria strains.</title>
        <authorList>
            <person name="Klenk H.-P."/>
        </authorList>
    </citation>
    <scope>NUCLEOTIDE SEQUENCE [LARGE SCALE GENOMIC DNA]</scope>
    <source>
        <strain evidence="17 18">DSM 43149</strain>
    </source>
</reference>
<dbReference type="SUPFAM" id="SSF56059">
    <property type="entry name" value="Glutathione synthetase ATP-binding domain-like"/>
    <property type="match status" value="1"/>
</dbReference>
<comment type="caution">
    <text evidence="17">The sequence shown here is derived from an EMBL/GenBank/DDBJ whole genome shotgun (WGS) entry which is preliminary data.</text>
</comment>
<keyword evidence="8 12" id="KW-0133">Cell shape</keyword>
<dbReference type="Proteomes" id="UP000578112">
    <property type="component" value="Unassembled WGS sequence"/>
</dbReference>
<keyword evidence="12" id="KW-0963">Cytoplasm</keyword>
<comment type="pathway">
    <text evidence="12">Cell wall biogenesis; peptidoglycan biosynthesis.</text>
</comment>
<dbReference type="GO" id="GO:0008716">
    <property type="term" value="F:D-alanine-D-alanine ligase activity"/>
    <property type="evidence" value="ECO:0007669"/>
    <property type="project" value="UniProtKB-UniRule"/>
</dbReference>
<evidence type="ECO:0000256" key="15">
    <source>
        <dbReference type="PROSITE-ProRule" id="PRU00409"/>
    </source>
</evidence>
<evidence type="ECO:0000313" key="18">
    <source>
        <dbReference type="Proteomes" id="UP000578112"/>
    </source>
</evidence>
<dbReference type="NCBIfam" id="TIGR01205">
    <property type="entry name" value="D_ala_D_alaTIGR"/>
    <property type="match status" value="1"/>
</dbReference>
<dbReference type="SUPFAM" id="SSF52440">
    <property type="entry name" value="PreATP-grasp domain"/>
    <property type="match status" value="1"/>
</dbReference>
<feature type="domain" description="ATP-grasp" evidence="16">
    <location>
        <begin position="109"/>
        <end position="302"/>
    </location>
</feature>
<keyword evidence="7 14" id="KW-0460">Magnesium</keyword>
<dbReference type="InterPro" id="IPR000291">
    <property type="entry name" value="D-Ala_lig_Van_CS"/>
</dbReference>
<evidence type="ECO:0000256" key="8">
    <source>
        <dbReference type="ARBA" id="ARBA00022960"/>
    </source>
</evidence>
<dbReference type="UniPathway" id="UPA00219"/>
<dbReference type="InterPro" id="IPR016185">
    <property type="entry name" value="PreATP-grasp_dom_sf"/>
</dbReference>
<organism evidence="17 18">
    <name type="scientific">Actinoplanes digitatis</name>
    <dbReference type="NCBI Taxonomy" id="1868"/>
    <lineage>
        <taxon>Bacteria</taxon>
        <taxon>Bacillati</taxon>
        <taxon>Actinomycetota</taxon>
        <taxon>Actinomycetes</taxon>
        <taxon>Micromonosporales</taxon>
        <taxon>Micromonosporaceae</taxon>
        <taxon>Actinoplanes</taxon>
    </lineage>
</organism>
<dbReference type="PANTHER" id="PTHR23132:SF25">
    <property type="entry name" value="D-ALANINE--D-ALANINE LIGASE A"/>
    <property type="match status" value="1"/>
</dbReference>
<dbReference type="EC" id="6.3.2.4" evidence="12"/>
<dbReference type="GO" id="GO:0009252">
    <property type="term" value="P:peptidoglycan biosynthetic process"/>
    <property type="evidence" value="ECO:0007669"/>
    <property type="project" value="UniProtKB-UniRule"/>
</dbReference>
<keyword evidence="18" id="KW-1185">Reference proteome</keyword>
<comment type="catalytic activity">
    <reaction evidence="12">
        <text>2 D-alanine + ATP = D-alanyl-D-alanine + ADP + phosphate + H(+)</text>
        <dbReference type="Rhea" id="RHEA:11224"/>
        <dbReference type="ChEBI" id="CHEBI:15378"/>
        <dbReference type="ChEBI" id="CHEBI:30616"/>
        <dbReference type="ChEBI" id="CHEBI:43474"/>
        <dbReference type="ChEBI" id="CHEBI:57416"/>
        <dbReference type="ChEBI" id="CHEBI:57822"/>
        <dbReference type="ChEBI" id="CHEBI:456216"/>
        <dbReference type="EC" id="6.3.2.4"/>
    </reaction>
</comment>
<comment type="similarity">
    <text evidence="2 12">Belongs to the D-alanine--D-alanine ligase family.</text>
</comment>
<evidence type="ECO:0000259" key="16">
    <source>
        <dbReference type="PROSITE" id="PS50975"/>
    </source>
</evidence>
<dbReference type="Pfam" id="PF01820">
    <property type="entry name" value="Dala_Dala_lig_N"/>
    <property type="match status" value="2"/>
</dbReference>
<dbReference type="PIRSF" id="PIRSF039102">
    <property type="entry name" value="Ddl/VanB"/>
    <property type="match status" value="1"/>
</dbReference>
<comment type="subcellular location">
    <subcellularLocation>
        <location evidence="12">Cytoplasm</location>
    </subcellularLocation>
</comment>
<evidence type="ECO:0000256" key="1">
    <source>
        <dbReference type="ARBA" id="ARBA00001936"/>
    </source>
</evidence>
<feature type="binding site" evidence="14">
    <location>
        <position position="257"/>
    </location>
    <ligand>
        <name>Mg(2+)</name>
        <dbReference type="ChEBI" id="CHEBI:18420"/>
        <label>1</label>
    </ligand>
</feature>
<keyword evidence="10 14" id="KW-0464">Manganese</keyword>
<dbReference type="GO" id="GO:0008360">
    <property type="term" value="P:regulation of cell shape"/>
    <property type="evidence" value="ECO:0007669"/>
    <property type="project" value="UniProtKB-KW"/>
</dbReference>
<evidence type="ECO:0000256" key="9">
    <source>
        <dbReference type="ARBA" id="ARBA00022984"/>
    </source>
</evidence>
<dbReference type="GO" id="GO:0071555">
    <property type="term" value="P:cell wall organization"/>
    <property type="evidence" value="ECO:0007669"/>
    <property type="project" value="UniProtKB-KW"/>
</dbReference>
<protein>
    <recommendedName>
        <fullName evidence="12">D-alanine--D-alanine ligase</fullName>
        <ecNumber evidence="12">6.3.2.4</ecNumber>
    </recommendedName>
    <alternativeName>
        <fullName evidence="12">D-Ala-D-Ala ligase</fullName>
    </alternativeName>
    <alternativeName>
        <fullName evidence="12">D-alanylalanine synthetase</fullName>
    </alternativeName>
</protein>
<keyword evidence="11 12" id="KW-0961">Cell wall biogenesis/degradation</keyword>
<dbReference type="Gene3D" id="3.40.50.20">
    <property type="match status" value="1"/>
</dbReference>
<proteinExistence type="inferred from homology"/>
<keyword evidence="3 12" id="KW-0436">Ligase</keyword>